<keyword evidence="7 12" id="KW-0288">FMN</keyword>
<evidence type="ECO:0000313" key="14">
    <source>
        <dbReference type="EMBL" id="TCL45275.1"/>
    </source>
</evidence>
<dbReference type="GO" id="GO:0005737">
    <property type="term" value="C:cytoplasm"/>
    <property type="evidence" value="ECO:0007669"/>
    <property type="project" value="UniProtKB-SubCell"/>
</dbReference>
<dbReference type="NCBIfam" id="TIGR01037">
    <property type="entry name" value="pyrD_sub1_fam"/>
    <property type="match status" value="1"/>
</dbReference>
<dbReference type="EMBL" id="SLUK01000001">
    <property type="protein sequence ID" value="TCL45275.1"/>
    <property type="molecule type" value="Genomic_DNA"/>
</dbReference>
<evidence type="ECO:0000256" key="3">
    <source>
        <dbReference type="ARBA" id="ARBA00004715"/>
    </source>
</evidence>
<comment type="caution">
    <text evidence="14">The sequence shown here is derived from an EMBL/GenBank/DDBJ whole genome shotgun (WGS) entry which is preliminary data.</text>
</comment>
<dbReference type="SUPFAM" id="SSF51395">
    <property type="entry name" value="FMN-linked oxidoreductases"/>
    <property type="match status" value="1"/>
</dbReference>
<evidence type="ECO:0000256" key="12">
    <source>
        <dbReference type="HAMAP-Rule" id="MF_00224"/>
    </source>
</evidence>
<organism evidence="14 15">
    <name type="scientific">Harryflintia acetispora</name>
    <dbReference type="NCBI Taxonomy" id="1849041"/>
    <lineage>
        <taxon>Bacteria</taxon>
        <taxon>Bacillati</taxon>
        <taxon>Bacillota</taxon>
        <taxon>Clostridia</taxon>
        <taxon>Eubacteriales</taxon>
        <taxon>Oscillospiraceae</taxon>
        <taxon>Harryflintia</taxon>
    </lineage>
</organism>
<feature type="binding site" evidence="12">
    <location>
        <position position="45"/>
    </location>
    <ligand>
        <name>substrate</name>
    </ligand>
</feature>
<dbReference type="InterPro" id="IPR033888">
    <property type="entry name" value="DHOD_1B"/>
</dbReference>
<dbReference type="RefSeq" id="WP_132083609.1">
    <property type="nucleotide sequence ID" value="NZ_JADNAH010000047.1"/>
</dbReference>
<dbReference type="InterPro" id="IPR001295">
    <property type="entry name" value="Dihydroorotate_DH_CS"/>
</dbReference>
<evidence type="ECO:0000256" key="7">
    <source>
        <dbReference type="ARBA" id="ARBA00022643"/>
    </source>
</evidence>
<name>A0A9X8Y9H2_9FIRM</name>
<keyword evidence="8 12" id="KW-0665">Pyrimidine biosynthesis</keyword>
<feature type="binding site" evidence="12">
    <location>
        <position position="126"/>
    </location>
    <ligand>
        <name>FMN</name>
        <dbReference type="ChEBI" id="CHEBI:58210"/>
    </ligand>
</feature>
<feature type="binding site" evidence="12">
    <location>
        <begin position="69"/>
        <end position="73"/>
    </location>
    <ligand>
        <name>substrate</name>
    </ligand>
</feature>
<evidence type="ECO:0000256" key="10">
    <source>
        <dbReference type="ARBA" id="ARBA00023027"/>
    </source>
</evidence>
<feature type="binding site" evidence="12">
    <location>
        <begin position="45"/>
        <end position="46"/>
    </location>
    <ligand>
        <name>FMN</name>
        <dbReference type="ChEBI" id="CHEBI:58210"/>
    </ligand>
</feature>
<accession>A0A9X8Y9H2</accession>
<feature type="binding site" evidence="12">
    <location>
        <position position="216"/>
    </location>
    <ligand>
        <name>FMN</name>
        <dbReference type="ChEBI" id="CHEBI:58210"/>
    </ligand>
</feature>
<feature type="binding site" evidence="12">
    <location>
        <position position="164"/>
    </location>
    <ligand>
        <name>FMN</name>
        <dbReference type="ChEBI" id="CHEBI:58210"/>
    </ligand>
</feature>
<comment type="function">
    <text evidence="1">Catalyzes the conversion of dihydroorotate to orotate with NAD(+) as electron acceptor.</text>
</comment>
<comment type="subcellular location">
    <subcellularLocation>
        <location evidence="2 12">Cytoplasm</location>
    </subcellularLocation>
</comment>
<comment type="catalytic activity">
    <reaction evidence="11">
        <text>(S)-dihydroorotate + NAD(+) = orotate + NADH + H(+)</text>
        <dbReference type="Rhea" id="RHEA:13513"/>
        <dbReference type="ChEBI" id="CHEBI:15378"/>
        <dbReference type="ChEBI" id="CHEBI:30839"/>
        <dbReference type="ChEBI" id="CHEBI:30864"/>
        <dbReference type="ChEBI" id="CHEBI:57540"/>
        <dbReference type="ChEBI" id="CHEBI:57945"/>
        <dbReference type="EC" id="1.3.1.14"/>
    </reaction>
</comment>
<feature type="binding site" evidence="12">
    <location>
        <position position="21"/>
    </location>
    <ligand>
        <name>FMN</name>
        <dbReference type="ChEBI" id="CHEBI:58210"/>
    </ligand>
</feature>
<dbReference type="AlphaFoldDB" id="A0A9X8Y9H2"/>
<dbReference type="InterPro" id="IPR024920">
    <property type="entry name" value="Dihydroorotate_DH_1"/>
</dbReference>
<dbReference type="InterPro" id="IPR050074">
    <property type="entry name" value="DHO_dehydrogenase"/>
</dbReference>
<comment type="caution">
    <text evidence="12">Lacks conserved residue(s) required for the propagation of feature annotation.</text>
</comment>
<feature type="active site" description="Nucleophile" evidence="12">
    <location>
        <position position="129"/>
    </location>
</feature>
<dbReference type="PROSITE" id="PS00912">
    <property type="entry name" value="DHODEHASE_2"/>
    <property type="match status" value="1"/>
</dbReference>
<dbReference type="GO" id="GO:0006207">
    <property type="term" value="P:'de novo' pyrimidine nucleobase biosynthetic process"/>
    <property type="evidence" value="ECO:0007669"/>
    <property type="project" value="InterPro"/>
</dbReference>
<dbReference type="FunFam" id="3.20.20.70:FF:000027">
    <property type="entry name" value="Dihydropyrimidine dehydrogenase [NADP(+)]"/>
    <property type="match status" value="1"/>
</dbReference>
<feature type="binding site" evidence="12">
    <location>
        <position position="190"/>
    </location>
    <ligand>
        <name>FMN</name>
        <dbReference type="ChEBI" id="CHEBI:58210"/>
    </ligand>
</feature>
<evidence type="ECO:0000256" key="6">
    <source>
        <dbReference type="ARBA" id="ARBA00022630"/>
    </source>
</evidence>
<keyword evidence="10" id="KW-0520">NAD</keyword>
<reference evidence="14 15" key="1">
    <citation type="submission" date="2019-03" db="EMBL/GenBank/DDBJ databases">
        <title>Genomic Encyclopedia of Type Strains, Phase IV (KMG-IV): sequencing the most valuable type-strain genomes for metagenomic binning, comparative biology and taxonomic classification.</title>
        <authorList>
            <person name="Goeker M."/>
        </authorList>
    </citation>
    <scope>NUCLEOTIDE SEQUENCE [LARGE SCALE GENOMIC DNA]</scope>
    <source>
        <strain evidence="14 15">DSM 100433</strain>
    </source>
</reference>
<evidence type="ECO:0000256" key="8">
    <source>
        <dbReference type="ARBA" id="ARBA00022975"/>
    </source>
</evidence>
<evidence type="ECO:0000256" key="1">
    <source>
        <dbReference type="ARBA" id="ARBA00003616"/>
    </source>
</evidence>
<dbReference type="PIRSF" id="PIRSF000164">
    <property type="entry name" value="DHO_oxidase"/>
    <property type="match status" value="1"/>
</dbReference>
<evidence type="ECO:0000256" key="9">
    <source>
        <dbReference type="ARBA" id="ARBA00023002"/>
    </source>
</evidence>
<comment type="catalytic activity">
    <reaction evidence="12">
        <text>(S)-dihydroorotate + A = orotate + AH2</text>
        <dbReference type="Rhea" id="RHEA:18073"/>
        <dbReference type="ChEBI" id="CHEBI:13193"/>
        <dbReference type="ChEBI" id="CHEBI:17499"/>
        <dbReference type="ChEBI" id="CHEBI:30839"/>
        <dbReference type="ChEBI" id="CHEBI:30864"/>
    </reaction>
</comment>
<dbReference type="NCBIfam" id="NF005574">
    <property type="entry name" value="PRK07259.1"/>
    <property type="match status" value="1"/>
</dbReference>
<sequence length="304" mass="31875">MANLSVNIAGVTLKNPVITASGCFGFGREYEDFYDISRLGGISLKGMTAKKRLGNPPPRIAETPAGMLNSVGLQNPGVDAFLRDDLPYLKTKDTVLIANIAGSTVEDYCEIASRLADSEVDLLELNISCPNVKEGGVAFGVSCEGAAGVVRAVKRHARQPLLVKLSPNVTDIVSIAKAVESEGANGISLINTLLGMRIDIERRRPVLYNNVGGLSGPAVFPVAVRMVWQVANAVKVPVVGMGGIASAKDAIEMMMAGASAVQVGAAMFSDPMAPVKIIEGMESWLSGHGIADVGEIVGTVRPWS</sequence>
<dbReference type="CDD" id="cd04740">
    <property type="entry name" value="DHOD_1B_like"/>
    <property type="match status" value="1"/>
</dbReference>
<dbReference type="InterPro" id="IPR012135">
    <property type="entry name" value="Dihydroorotate_DH_1_2"/>
</dbReference>
<dbReference type="HAMAP" id="MF_00224">
    <property type="entry name" value="DHO_dh_type1"/>
    <property type="match status" value="1"/>
</dbReference>
<dbReference type="Gene3D" id="3.20.20.70">
    <property type="entry name" value="Aldolase class I"/>
    <property type="match status" value="1"/>
</dbReference>
<dbReference type="EC" id="1.3.-.-" evidence="12"/>
<gene>
    <name evidence="12" type="primary">pyrD</name>
    <name evidence="14" type="ORF">EDD78_101257</name>
</gene>
<evidence type="ECO:0000313" key="15">
    <source>
        <dbReference type="Proteomes" id="UP000294682"/>
    </source>
</evidence>
<keyword evidence="6 12" id="KW-0285">Flavoprotein</keyword>
<proteinExistence type="inferred from homology"/>
<dbReference type="InterPro" id="IPR005720">
    <property type="entry name" value="Dihydroorotate_DH_cat"/>
</dbReference>
<evidence type="ECO:0000256" key="5">
    <source>
        <dbReference type="ARBA" id="ARBA00022490"/>
    </source>
</evidence>
<feature type="domain" description="Dihydroorotate dehydrogenase catalytic" evidence="13">
    <location>
        <begin position="4"/>
        <end position="284"/>
    </location>
</feature>
<dbReference type="PANTHER" id="PTHR48109:SF1">
    <property type="entry name" value="DIHYDROOROTATE DEHYDROGENASE (FUMARATE)"/>
    <property type="match status" value="1"/>
</dbReference>
<dbReference type="Pfam" id="PF01180">
    <property type="entry name" value="DHO_dh"/>
    <property type="match status" value="1"/>
</dbReference>
<protein>
    <recommendedName>
        <fullName evidence="12">Dihydroorotate dehydrogenase</fullName>
        <shortName evidence="12">DHOD</shortName>
        <shortName evidence="12">DHODase</shortName>
        <shortName evidence="12">DHOdehase</shortName>
        <ecNumber evidence="12">1.3.-.-</ecNumber>
    </recommendedName>
</protein>
<evidence type="ECO:0000256" key="4">
    <source>
        <dbReference type="ARBA" id="ARBA00008008"/>
    </source>
</evidence>
<comment type="pathway">
    <text evidence="3">Pyrimidine metabolism; UMP biosynthesis via de novo pathway; orotate from (S)-dihydroorotate (NAD(+) route): step 1/1.</text>
</comment>
<dbReference type="InterPro" id="IPR013785">
    <property type="entry name" value="Aldolase_TIM"/>
</dbReference>
<comment type="similarity">
    <text evidence="4 12">Belongs to the dihydroorotate dehydrogenase family. Type 1 subfamily.</text>
</comment>
<feature type="binding site" evidence="12">
    <location>
        <position position="99"/>
    </location>
    <ligand>
        <name>FMN</name>
        <dbReference type="ChEBI" id="CHEBI:58210"/>
    </ligand>
</feature>
<evidence type="ECO:0000256" key="2">
    <source>
        <dbReference type="ARBA" id="ARBA00004496"/>
    </source>
</evidence>
<keyword evidence="15" id="KW-1185">Reference proteome</keyword>
<feature type="binding site" evidence="12">
    <location>
        <begin position="191"/>
        <end position="192"/>
    </location>
    <ligand>
        <name>substrate</name>
    </ligand>
</feature>
<keyword evidence="5 12" id="KW-0963">Cytoplasm</keyword>
<comment type="cofactor">
    <cofactor evidence="12">
        <name>FMN</name>
        <dbReference type="ChEBI" id="CHEBI:58210"/>
    </cofactor>
    <text evidence="12">Binds 1 FMN per subunit.</text>
</comment>
<dbReference type="GO" id="GO:0044205">
    <property type="term" value="P:'de novo' UMP biosynthetic process"/>
    <property type="evidence" value="ECO:0007669"/>
    <property type="project" value="UniProtKB-UniRule"/>
</dbReference>
<keyword evidence="9 12" id="KW-0560">Oxidoreductase</keyword>
<dbReference type="PANTHER" id="PTHR48109">
    <property type="entry name" value="DIHYDROOROTATE DEHYDROGENASE (QUINONE), MITOCHONDRIAL-RELATED"/>
    <property type="match status" value="1"/>
</dbReference>
<dbReference type="GO" id="GO:0004589">
    <property type="term" value="F:dihydroorotate dehydrogenase (NAD+) activity"/>
    <property type="evidence" value="ECO:0007669"/>
    <property type="project" value="UniProtKB-EC"/>
</dbReference>
<evidence type="ECO:0000256" key="11">
    <source>
        <dbReference type="ARBA" id="ARBA00048996"/>
    </source>
</evidence>
<evidence type="ECO:0000259" key="13">
    <source>
        <dbReference type="Pfam" id="PF01180"/>
    </source>
</evidence>
<dbReference type="InterPro" id="IPR049622">
    <property type="entry name" value="Dihydroorotate_DH_I"/>
</dbReference>
<dbReference type="Proteomes" id="UP000294682">
    <property type="component" value="Unassembled WGS sequence"/>
</dbReference>
<feature type="binding site" evidence="12">
    <location>
        <position position="126"/>
    </location>
    <ligand>
        <name>substrate</name>
    </ligand>
</feature>
<feature type="binding site" evidence="12">
    <location>
        <begin position="242"/>
        <end position="243"/>
    </location>
    <ligand>
        <name>FMN</name>
        <dbReference type="ChEBI" id="CHEBI:58210"/>
    </ligand>
</feature>